<evidence type="ECO:0000256" key="2">
    <source>
        <dbReference type="ARBA" id="ARBA00022670"/>
    </source>
</evidence>
<dbReference type="InterPro" id="IPR037045">
    <property type="entry name" value="S8pro/Inhibitor_I9_sf"/>
</dbReference>
<evidence type="ECO:0000259" key="9">
    <source>
        <dbReference type="PROSITE" id="PS50093"/>
    </source>
</evidence>
<evidence type="ECO:0000256" key="6">
    <source>
        <dbReference type="RuleBase" id="RU003355"/>
    </source>
</evidence>
<feature type="active site" description="Charge relay system" evidence="5">
    <location>
        <position position="377"/>
    </location>
</feature>
<dbReference type="Pfam" id="PF00082">
    <property type="entry name" value="Peptidase_S8"/>
    <property type="match status" value="1"/>
</dbReference>
<feature type="region of interest" description="Disordered" evidence="7">
    <location>
        <begin position="148"/>
        <end position="174"/>
    </location>
</feature>
<reference evidence="10" key="1">
    <citation type="submission" date="2024-04" db="EMBL/GenBank/DDBJ databases">
        <authorList>
            <person name="Roder T."/>
            <person name="Oberhansli S."/>
            <person name="Kreuzer M."/>
        </authorList>
    </citation>
    <scope>NUCLEOTIDE SEQUENCE</scope>
    <source>
        <strain evidence="10">LWS13-1.2</strain>
    </source>
</reference>
<dbReference type="InterPro" id="IPR022409">
    <property type="entry name" value="PKD/Chitinase_dom"/>
</dbReference>
<feature type="region of interest" description="Disordered" evidence="7">
    <location>
        <begin position="674"/>
        <end position="693"/>
    </location>
</feature>
<proteinExistence type="inferred from homology"/>
<evidence type="ECO:0000256" key="7">
    <source>
        <dbReference type="SAM" id="MobiDB-lite"/>
    </source>
</evidence>
<comment type="similarity">
    <text evidence="1 5 6">Belongs to the peptidase S8 family.</text>
</comment>
<dbReference type="PRINTS" id="PR00723">
    <property type="entry name" value="SUBTILISIN"/>
</dbReference>
<feature type="domain" description="PKD" evidence="9">
    <location>
        <begin position="533"/>
        <end position="616"/>
    </location>
</feature>
<keyword evidence="4 5" id="KW-0720">Serine protease</keyword>
<dbReference type="AlphaFoldDB" id="A0AAU6SBD0"/>
<dbReference type="InterPro" id="IPR000601">
    <property type="entry name" value="PKD_dom"/>
</dbReference>
<keyword evidence="8" id="KW-0732">Signal</keyword>
<evidence type="ECO:0000256" key="5">
    <source>
        <dbReference type="PROSITE-ProRule" id="PRU01240"/>
    </source>
</evidence>
<organism evidence="10">
    <name type="scientific">Microbacterium sp. LWS13-1.2</name>
    <dbReference type="NCBI Taxonomy" id="3135264"/>
    <lineage>
        <taxon>Bacteria</taxon>
        <taxon>Bacillati</taxon>
        <taxon>Actinomycetota</taxon>
        <taxon>Actinomycetes</taxon>
        <taxon>Micrococcales</taxon>
        <taxon>Microbacteriaceae</taxon>
        <taxon>Microbacterium</taxon>
    </lineage>
</organism>
<feature type="active site" description="Charge relay system" evidence="5">
    <location>
        <position position="193"/>
    </location>
</feature>
<dbReference type="Pfam" id="PF18911">
    <property type="entry name" value="PKD_4"/>
    <property type="match status" value="1"/>
</dbReference>
<dbReference type="GO" id="GO:0004252">
    <property type="term" value="F:serine-type endopeptidase activity"/>
    <property type="evidence" value="ECO:0007669"/>
    <property type="project" value="UniProtKB-UniRule"/>
</dbReference>
<dbReference type="GO" id="GO:0005975">
    <property type="term" value="P:carbohydrate metabolic process"/>
    <property type="evidence" value="ECO:0007669"/>
    <property type="project" value="UniProtKB-ARBA"/>
</dbReference>
<dbReference type="Gene3D" id="2.60.40.10">
    <property type="entry name" value="Immunoglobulins"/>
    <property type="match status" value="2"/>
</dbReference>
<gene>
    <name evidence="10" type="ORF">MRBLWS13_001850</name>
</gene>
<keyword evidence="2 5" id="KW-0645">Protease</keyword>
<dbReference type="PROSITE" id="PS50093">
    <property type="entry name" value="PKD"/>
    <property type="match status" value="2"/>
</dbReference>
<dbReference type="InterPro" id="IPR000209">
    <property type="entry name" value="Peptidase_S8/S53_dom"/>
</dbReference>
<protein>
    <submittedName>
        <fullName evidence="10">S8 family serine peptidase</fullName>
    </submittedName>
</protein>
<accession>A0AAU6SBD0</accession>
<keyword evidence="3 5" id="KW-0378">Hydrolase</keyword>
<evidence type="ECO:0000313" key="10">
    <source>
        <dbReference type="EMBL" id="WZO34202.1"/>
    </source>
</evidence>
<dbReference type="InterPro" id="IPR035986">
    <property type="entry name" value="PKD_dom_sf"/>
</dbReference>
<dbReference type="InterPro" id="IPR015500">
    <property type="entry name" value="Peptidase_S8_subtilisin-rel"/>
</dbReference>
<dbReference type="SMART" id="SM00089">
    <property type="entry name" value="PKD"/>
    <property type="match status" value="2"/>
</dbReference>
<dbReference type="PROSITE" id="PS00136">
    <property type="entry name" value="SUBTILASE_ASP"/>
    <property type="match status" value="1"/>
</dbReference>
<dbReference type="SUPFAM" id="SSF49299">
    <property type="entry name" value="PKD domain"/>
    <property type="match status" value="2"/>
</dbReference>
<dbReference type="PROSITE" id="PS00138">
    <property type="entry name" value="SUBTILASE_SER"/>
    <property type="match status" value="1"/>
</dbReference>
<sequence length="874" mass="88133">MRSRIVSILAVCAVTLGVVAVSPPAYAAPPDRVRVIVQLDRKASADDVVRGVAGGATDVTKTATMPYVIMEVPQPALRGLKNNPHVVGVVEDFADPPALASTLPVVNGDDVQALGYTGAGATVAILDSGIDADHPFFGSRIVAQHCFSDPGDDDGDGDEASLCPDGTTEDTSADIDSDNNATCVDGGGNICDHGTHVAGIAAGRAADDAGGSPPGNGVAPDAQIIAVQVFTRVNVASDCAPNPAPCVLSYVSDQIQGLDWVRGQAAANPGWNVVASNMSLGGGNNSSACDGDTRKAAIDSNLASGIATVIASGNNSFLNAVGAPGCISTAFTVGRTNDDDTTTNSGNRGALLDVMAPGSSIDSAIDDDVYGSKSGTSMSTPFVAGALAVLRSAYPSRPIANLLADITSTGVPITYTTNAAGTTTNTTPRLDLLAALQSPNAAPMVTADDVAVTVDEGTQATNTGTATDADGTITALTATIGTVTPSGSSWSWSYTPPEGPADETVTITATDDKGETGQTSFSLHVDNVPPAVVVDTVTGADENAVVTLAAHFADPGVNDTHTASVDWGDGTVTAATVTGTAVEATHVYGDDGSFPVTLTVTDDDGGAGSDTGTATVANVAPTAEITGPPTTSWNGQDIVFGTAGEPVAFEARGTDPGSDDLVFAWDFGDGATASHTSLVNPPAADGDPSPSIQPRDVTDAAPHTYAIACAATTGVEVSDDDGGSASDEVQVVILGTSTDAGTLGVWQTDYREKRSALHTVDEKLCLLSVVRVLSAVFDEKVPLTTIPHAVSALWPKQTKNAENQFDAHLLSLWLNVADGSIALSDPVDTDGDGTADATVGAVIQAGEAARTAANPSQSALTSFKNLFEAINAAA</sequence>
<feature type="compositionally biased region" description="Acidic residues" evidence="7">
    <location>
        <begin position="150"/>
        <end position="159"/>
    </location>
</feature>
<feature type="signal peptide" evidence="8">
    <location>
        <begin position="1"/>
        <end position="27"/>
    </location>
</feature>
<feature type="domain" description="PKD" evidence="9">
    <location>
        <begin position="641"/>
        <end position="738"/>
    </location>
</feature>
<dbReference type="PROSITE" id="PS00137">
    <property type="entry name" value="SUBTILASE_HIS"/>
    <property type="match status" value="1"/>
</dbReference>
<feature type="active site" description="Charge relay system" evidence="5">
    <location>
        <position position="127"/>
    </location>
</feature>
<dbReference type="Gene3D" id="3.30.70.80">
    <property type="entry name" value="Peptidase S8 propeptide/proteinase inhibitor I9"/>
    <property type="match status" value="1"/>
</dbReference>
<dbReference type="InterPro" id="IPR036852">
    <property type="entry name" value="Peptidase_S8/S53_dom_sf"/>
</dbReference>
<evidence type="ECO:0000256" key="1">
    <source>
        <dbReference type="ARBA" id="ARBA00011073"/>
    </source>
</evidence>
<dbReference type="SUPFAM" id="SSF52743">
    <property type="entry name" value="Subtilisin-like"/>
    <property type="match status" value="1"/>
</dbReference>
<dbReference type="PANTHER" id="PTHR43806:SF11">
    <property type="entry name" value="CEREVISIN-RELATED"/>
    <property type="match status" value="1"/>
</dbReference>
<dbReference type="InterPro" id="IPR023828">
    <property type="entry name" value="Peptidase_S8_Ser-AS"/>
</dbReference>
<dbReference type="InterPro" id="IPR050131">
    <property type="entry name" value="Peptidase_S8_subtilisin-like"/>
</dbReference>
<dbReference type="InterPro" id="IPR023827">
    <property type="entry name" value="Peptidase_S8_Asp-AS"/>
</dbReference>
<dbReference type="CDD" id="cd00146">
    <property type="entry name" value="PKD"/>
    <property type="match status" value="1"/>
</dbReference>
<evidence type="ECO:0000256" key="3">
    <source>
        <dbReference type="ARBA" id="ARBA00022801"/>
    </source>
</evidence>
<dbReference type="InterPro" id="IPR013783">
    <property type="entry name" value="Ig-like_fold"/>
</dbReference>
<dbReference type="PANTHER" id="PTHR43806">
    <property type="entry name" value="PEPTIDASE S8"/>
    <property type="match status" value="1"/>
</dbReference>
<name>A0AAU6SBD0_9MICO</name>
<feature type="chain" id="PRO_5043582408" evidence="8">
    <location>
        <begin position="28"/>
        <end position="874"/>
    </location>
</feature>
<dbReference type="InterPro" id="IPR022398">
    <property type="entry name" value="Peptidase_S8_His-AS"/>
</dbReference>
<dbReference type="Gene3D" id="3.40.50.200">
    <property type="entry name" value="Peptidase S8/S53 domain"/>
    <property type="match status" value="1"/>
</dbReference>
<dbReference type="GO" id="GO:0006508">
    <property type="term" value="P:proteolysis"/>
    <property type="evidence" value="ECO:0007669"/>
    <property type="project" value="UniProtKB-KW"/>
</dbReference>
<dbReference type="PROSITE" id="PS51892">
    <property type="entry name" value="SUBTILASE"/>
    <property type="match status" value="1"/>
</dbReference>
<dbReference type="EMBL" id="CP151632">
    <property type="protein sequence ID" value="WZO34202.1"/>
    <property type="molecule type" value="Genomic_DNA"/>
</dbReference>
<evidence type="ECO:0000256" key="8">
    <source>
        <dbReference type="SAM" id="SignalP"/>
    </source>
</evidence>
<evidence type="ECO:0000256" key="4">
    <source>
        <dbReference type="ARBA" id="ARBA00022825"/>
    </source>
</evidence>
<dbReference type="RefSeq" id="WP_349428753.1">
    <property type="nucleotide sequence ID" value="NZ_CP151632.1"/>
</dbReference>